<dbReference type="PaxDb" id="2711-XP_006466410.1"/>
<keyword evidence="2" id="KW-0539">Nucleus</keyword>
<dbReference type="AlphaFoldDB" id="A0A067GJH8"/>
<dbReference type="PANTHER" id="PTHR31908">
    <property type="entry name" value="PROTEIN CROWDED NUCLEI 4"/>
    <property type="match status" value="1"/>
</dbReference>
<feature type="compositionally biased region" description="Basic and acidic residues" evidence="6">
    <location>
        <begin position="867"/>
        <end position="877"/>
    </location>
</feature>
<feature type="coiled-coil region" evidence="5">
    <location>
        <begin position="675"/>
        <end position="768"/>
    </location>
</feature>
<dbReference type="GO" id="GO:0006997">
    <property type="term" value="P:nucleus organization"/>
    <property type="evidence" value="ECO:0007669"/>
    <property type="project" value="InterPro"/>
</dbReference>
<evidence type="ECO:0000256" key="5">
    <source>
        <dbReference type="SAM" id="Coils"/>
    </source>
</evidence>
<dbReference type="GO" id="GO:0005652">
    <property type="term" value="C:nuclear lamina"/>
    <property type="evidence" value="ECO:0007669"/>
    <property type="project" value="UniProtKB-SubCell"/>
</dbReference>
<protein>
    <recommendedName>
        <fullName evidence="9">Protein CROWDED NUCLEI 4</fullName>
    </recommendedName>
</protein>
<reference evidence="7 8" key="1">
    <citation type="submission" date="2014-04" db="EMBL/GenBank/DDBJ databases">
        <authorList>
            <consortium name="International Citrus Genome Consortium"/>
            <person name="Gmitter F."/>
            <person name="Chen C."/>
            <person name="Farmerie W."/>
            <person name="Harkins T."/>
            <person name="Desany B."/>
            <person name="Mohiuddin M."/>
            <person name="Kodira C."/>
            <person name="Borodovsky M."/>
            <person name="Lomsadze A."/>
            <person name="Burns P."/>
            <person name="Jenkins J."/>
            <person name="Prochnik S."/>
            <person name="Shu S."/>
            <person name="Chapman J."/>
            <person name="Pitluck S."/>
            <person name="Schmutz J."/>
            <person name="Rokhsar D."/>
        </authorList>
    </citation>
    <scope>NUCLEOTIDE SEQUENCE</scope>
</reference>
<feature type="compositionally biased region" description="Polar residues" evidence="6">
    <location>
        <begin position="984"/>
        <end position="1002"/>
    </location>
</feature>
<dbReference type="STRING" id="2711.A0A067GJH8"/>
<dbReference type="PANTHER" id="PTHR31908:SF2">
    <property type="entry name" value="PROTEIN CROWDED NUCLEI 4"/>
    <property type="match status" value="1"/>
</dbReference>
<feature type="coiled-coil region" evidence="5">
    <location>
        <begin position="552"/>
        <end position="622"/>
    </location>
</feature>
<evidence type="ECO:0000313" key="8">
    <source>
        <dbReference type="Proteomes" id="UP000027120"/>
    </source>
</evidence>
<evidence type="ECO:0000256" key="3">
    <source>
        <dbReference type="ARBA" id="ARBA00024186"/>
    </source>
</evidence>
<organism evidence="7 8">
    <name type="scientific">Citrus sinensis</name>
    <name type="common">Sweet orange</name>
    <name type="synonym">Citrus aurantium var. sinensis</name>
    <dbReference type="NCBI Taxonomy" id="2711"/>
    <lineage>
        <taxon>Eukaryota</taxon>
        <taxon>Viridiplantae</taxon>
        <taxon>Streptophyta</taxon>
        <taxon>Embryophyta</taxon>
        <taxon>Tracheophyta</taxon>
        <taxon>Spermatophyta</taxon>
        <taxon>Magnoliopsida</taxon>
        <taxon>eudicotyledons</taxon>
        <taxon>Gunneridae</taxon>
        <taxon>Pentapetalae</taxon>
        <taxon>rosids</taxon>
        <taxon>malvids</taxon>
        <taxon>Sapindales</taxon>
        <taxon>Rutaceae</taxon>
        <taxon>Aurantioideae</taxon>
        <taxon>Citrus</taxon>
    </lineage>
</organism>
<dbReference type="Proteomes" id="UP000027120">
    <property type="component" value="Unassembled WGS sequence"/>
</dbReference>
<feature type="region of interest" description="Disordered" evidence="6">
    <location>
        <begin position="807"/>
        <end position="837"/>
    </location>
</feature>
<evidence type="ECO:0008006" key="9">
    <source>
        <dbReference type="Google" id="ProtNLM"/>
    </source>
</evidence>
<name>A0A067GJH8_CITSI</name>
<evidence type="ECO:0000313" key="7">
    <source>
        <dbReference type="EMBL" id="KDO78815.1"/>
    </source>
</evidence>
<dbReference type="eggNOG" id="ENOG502QT60">
    <property type="taxonomic scope" value="Eukaryota"/>
</dbReference>
<evidence type="ECO:0000256" key="2">
    <source>
        <dbReference type="ARBA" id="ARBA00023242"/>
    </source>
</evidence>
<evidence type="ECO:0000256" key="1">
    <source>
        <dbReference type="ARBA" id="ARBA00023054"/>
    </source>
</evidence>
<dbReference type="InterPro" id="IPR040418">
    <property type="entry name" value="CRWN"/>
</dbReference>
<dbReference type="EMBL" id="KK784878">
    <property type="protein sequence ID" value="KDO78815.1"/>
    <property type="molecule type" value="Genomic_DNA"/>
</dbReference>
<evidence type="ECO:0000256" key="4">
    <source>
        <dbReference type="ARBA" id="ARBA00024208"/>
    </source>
</evidence>
<feature type="region of interest" description="Disordered" evidence="6">
    <location>
        <begin position="983"/>
        <end position="1004"/>
    </location>
</feature>
<feature type="coiled-coil region" evidence="5">
    <location>
        <begin position="152"/>
        <end position="295"/>
    </location>
</feature>
<keyword evidence="8" id="KW-1185">Reference proteome</keyword>
<dbReference type="SMR" id="A0A067GJH8"/>
<feature type="compositionally biased region" description="Polar residues" evidence="6">
    <location>
        <begin position="816"/>
        <end position="837"/>
    </location>
</feature>
<comment type="similarity">
    <text evidence="4">Belongs to the CRWN family.</text>
</comment>
<evidence type="ECO:0000256" key="6">
    <source>
        <dbReference type="SAM" id="MobiDB-lite"/>
    </source>
</evidence>
<sequence length="1150" mass="132925">MASPSSGRLAITPSSRVLQSPLSDESIWKRLKEAGLDEVSIKRRDKAALIAYIAKLETEIFEHQHHMGLLILEKKELASKYEQIKASAEAAELLQKHDRASHLSAIAEARKREESLKKTLGVEKECIASLEKAVHEIRAESAETKVAADSKFAEARCMVENAQKKFAEAEAKLHAAESLQAEANRYHRSAERKLQEVVAREDDLSRRIASFKADCEEKEREIIRERQSLSDRKKILQQEHERLLDAQTLLNEREDHILSKLQELSRKEKELEASRANVEEKFKALNEEKSNLDLTLVSLLKREEVYTISFPFLFLNLVLICFHVLFTGNYIKYDSSIECTQAVIEREASLQKKEQKLLVSQETLASKESNEIQKIIANHESALRVKQSEFEAELAIKYKLAEDEIEKKRRAWELRDLDLGQREESLLEREHDLEVQSRALVDKEKDLVERSHLLEEKENKLIAFEKEADLKKSLLQKEKEEVNIIKSDLQKSLSSLDEKKKQVNCAKDKLEAMKSEAGELSVLEIKLKEELDVVRAQKLELMVETDKLQLEKAKFEAEWEMIDEKREELRKEAERVAVERVVVSKSLKDERDSLRQERDAMRDQHKRDVDSLNREREEFMNKMVHEHSEWFTKIQQERADFLLGIEMQKRDLENCIEKRREELESSFREREKAFEEEKMREFQQISSLKEKAEKELEQVTLEIKRLDLERMEINMDRQRRDREWAELNNSIEELMVQRQKLEEQRQLLHADREEIQAESERLKKLEDLKIAVDYMAVSEMQRSRLEHSQKKISAKRHLNQQTSLAHADLGSDQKFDVTNNGDRFNTPSVQKTASASPPSLARFSWIKRFADLVFKHSGENSVENDEEKSPTSDHEDASLTINSRKRQPVRYSFGEPKVILEVPSENEVVKRTVDLESENNQNAAQKCKQSVSEDGIHAARKRRVDVDCVDPSELLMQNNKRRKQQEDFPRNSSEEAINHGAVAEQSNLPEDQHTLTSKNKSNVPEGLHTLTSNNHTQGGNEEASILIVDKIIKISEVTCEMTDADNFINQEKIDGSQNSVAESVQDIVKVGGTNDHSTPAHTDDVVLPYISEIDGMVQEKQMGNVKDLTECGQAQNEMGEHKLECELVQSDNSKKNKELIAYRTRSKQKK</sequence>
<feature type="region of interest" description="Disordered" evidence="6">
    <location>
        <begin position="860"/>
        <end position="883"/>
    </location>
</feature>
<feature type="coiled-coil region" evidence="5">
    <location>
        <begin position="454"/>
        <end position="516"/>
    </location>
</feature>
<proteinExistence type="inferred from homology"/>
<keyword evidence="1 5" id="KW-0175">Coiled coil</keyword>
<accession>A0A067GJH8</accession>
<comment type="subcellular location">
    <subcellularLocation>
        <location evidence="3">Nucleus lamina</location>
    </subcellularLocation>
</comment>
<gene>
    <name evidence="7" type="ORF">CISIN_1g001119mg</name>
</gene>